<evidence type="ECO:0000256" key="5">
    <source>
        <dbReference type="ARBA" id="ARBA00023237"/>
    </source>
</evidence>
<comment type="subcellular location">
    <subcellularLocation>
        <location evidence="1">Cell outer membrane</location>
    </subcellularLocation>
</comment>
<organism evidence="9 10">
    <name type="scientific">Parabacteroides gordonii MS-1 = DSM 23371</name>
    <dbReference type="NCBI Taxonomy" id="1203610"/>
    <lineage>
        <taxon>Bacteria</taxon>
        <taxon>Pseudomonadati</taxon>
        <taxon>Bacteroidota</taxon>
        <taxon>Bacteroidia</taxon>
        <taxon>Bacteroidales</taxon>
        <taxon>Tannerellaceae</taxon>
        <taxon>Parabacteroides</taxon>
    </lineage>
</organism>
<accession>A0A0F5JJB9</accession>
<evidence type="ECO:0000313" key="9">
    <source>
        <dbReference type="EMBL" id="KKB57916.1"/>
    </source>
</evidence>
<evidence type="ECO:0000256" key="3">
    <source>
        <dbReference type="ARBA" id="ARBA00022729"/>
    </source>
</evidence>
<evidence type="ECO:0000259" key="7">
    <source>
        <dbReference type="Pfam" id="PF07980"/>
    </source>
</evidence>
<dbReference type="STRING" id="1203610.HMPREF1536_01725"/>
<dbReference type="InterPro" id="IPR011990">
    <property type="entry name" value="TPR-like_helical_dom_sf"/>
</dbReference>
<dbReference type="Proteomes" id="UP000033035">
    <property type="component" value="Unassembled WGS sequence"/>
</dbReference>
<name>A0A0F5JJB9_9BACT</name>
<dbReference type="InterPro" id="IPR012944">
    <property type="entry name" value="SusD_RagB_dom"/>
</dbReference>
<proteinExistence type="inferred from homology"/>
<feature type="chain" id="PRO_5002489498" description="RagB/SusD domain-containing protein" evidence="6">
    <location>
        <begin position="21"/>
        <end position="606"/>
    </location>
</feature>
<protein>
    <recommendedName>
        <fullName evidence="11">RagB/SusD domain-containing protein</fullName>
    </recommendedName>
</protein>
<dbReference type="HOGENOM" id="CLU_015553_0_1_10"/>
<dbReference type="InterPro" id="IPR033985">
    <property type="entry name" value="SusD-like_N"/>
</dbReference>
<evidence type="ECO:0000256" key="2">
    <source>
        <dbReference type="ARBA" id="ARBA00006275"/>
    </source>
</evidence>
<keyword evidence="5" id="KW-0998">Cell outer membrane</keyword>
<dbReference type="PATRIC" id="fig|1203610.3.peg.1771"/>
<dbReference type="Pfam" id="PF07980">
    <property type="entry name" value="SusD_RagB"/>
    <property type="match status" value="1"/>
</dbReference>
<dbReference type="Gene3D" id="1.25.40.390">
    <property type="match status" value="1"/>
</dbReference>
<sequence>MKMKYILAGGLLFGFGLVSCLDDAFLDRTPIDKEVESTVFTTYDNFKMYGWGLYKDYITGYKDRPHMGDESDMLYWAQSPNGISLVTNRLDASNVSSDMWSFSFIRDVNIMLDNIDGSSMTDTEKEHWRSVGYFFRAWAYFDLMKDFGELPWLEHIVTTGDTEILYGKKDSRELVANNILTNLLYAEEHINPNGDGKNTINPNVVRALISRFGLFEGTWRKYHGAVDGVDGTKYLEASVKASQNLIDQNLGLVDDYDAVFNSPSLKNESSILLYKEYVEYDKEKSHNLTNDAREYQFLMEGTKRLVEHYLCSDGKPVSTSEKYKGDNTVYDEFENRDYRLYYTICPPYEVKLSSDRTSWEYTDDPEDRKYMDMMNEIVGGSKEKKHFPLFNGATTYTGKVPNLEAVKVGGLPTRAGYYFYRYYNNYPGAENRENQGTDAPVFRMGEVLVNHAEAMFELGRFDQAVADKTINQLRVRAHIPAMQVNEIGSGFDTYRDSDVDPVLWEIRRERCVELMGSGFRFDDIKRWKKGAYLSLQPVGVKINNIEDYNSEALAHSLYNGAEQPRYKNCVTYIEKPNPGWTDKCYLYPIPLKQTVLNTNLEQNPGW</sequence>
<reference evidence="9 10" key="1">
    <citation type="submission" date="2013-04" db="EMBL/GenBank/DDBJ databases">
        <title>The Genome Sequence of Parabacteroides gordonii DSM 23371.</title>
        <authorList>
            <consortium name="The Broad Institute Genomics Platform"/>
            <person name="Earl A."/>
            <person name="Ward D."/>
            <person name="Feldgarden M."/>
            <person name="Gevers D."/>
            <person name="Martens E."/>
            <person name="Sakamoto M."/>
            <person name="Benno Y."/>
            <person name="Suzuki N."/>
            <person name="Matsunaga N."/>
            <person name="Koshihara K."/>
            <person name="Seki M."/>
            <person name="Komiya H."/>
            <person name="Walker B."/>
            <person name="Young S."/>
            <person name="Zeng Q."/>
            <person name="Gargeya S."/>
            <person name="Fitzgerald M."/>
            <person name="Haas B."/>
            <person name="Abouelleil A."/>
            <person name="Allen A.W."/>
            <person name="Alvarado L."/>
            <person name="Arachchi H.M."/>
            <person name="Berlin A.M."/>
            <person name="Chapman S.B."/>
            <person name="Gainer-Dewar J."/>
            <person name="Goldberg J."/>
            <person name="Griggs A."/>
            <person name="Gujja S."/>
            <person name="Hansen M."/>
            <person name="Howarth C."/>
            <person name="Imamovic A."/>
            <person name="Ireland A."/>
            <person name="Larimer J."/>
            <person name="McCowan C."/>
            <person name="Murphy C."/>
            <person name="Pearson M."/>
            <person name="Poon T.W."/>
            <person name="Priest M."/>
            <person name="Roberts A."/>
            <person name="Saif S."/>
            <person name="Shea T."/>
            <person name="Sisk P."/>
            <person name="Sykes S."/>
            <person name="Wortman J."/>
            <person name="Nusbaum C."/>
            <person name="Birren B."/>
        </authorList>
    </citation>
    <scope>NUCLEOTIDE SEQUENCE [LARGE SCALE GENOMIC DNA]</scope>
    <source>
        <strain evidence="9 10">MS-1</strain>
    </source>
</reference>
<evidence type="ECO:0000256" key="1">
    <source>
        <dbReference type="ARBA" id="ARBA00004442"/>
    </source>
</evidence>
<dbReference type="SUPFAM" id="SSF48452">
    <property type="entry name" value="TPR-like"/>
    <property type="match status" value="1"/>
</dbReference>
<evidence type="ECO:0000256" key="6">
    <source>
        <dbReference type="SAM" id="SignalP"/>
    </source>
</evidence>
<evidence type="ECO:0000313" key="10">
    <source>
        <dbReference type="Proteomes" id="UP000033035"/>
    </source>
</evidence>
<dbReference type="EMBL" id="AQHW01000011">
    <property type="protein sequence ID" value="KKB57916.1"/>
    <property type="molecule type" value="Genomic_DNA"/>
</dbReference>
<comment type="caution">
    <text evidence="9">The sequence shown here is derived from an EMBL/GenBank/DDBJ whole genome shotgun (WGS) entry which is preliminary data.</text>
</comment>
<evidence type="ECO:0008006" key="11">
    <source>
        <dbReference type="Google" id="ProtNLM"/>
    </source>
</evidence>
<keyword evidence="4" id="KW-0472">Membrane</keyword>
<keyword evidence="10" id="KW-1185">Reference proteome</keyword>
<feature type="domain" description="RagB/SusD" evidence="7">
    <location>
        <begin position="302"/>
        <end position="606"/>
    </location>
</feature>
<gene>
    <name evidence="9" type="ORF">HMPREF1536_01725</name>
</gene>
<dbReference type="AlphaFoldDB" id="A0A0F5JJB9"/>
<comment type="similarity">
    <text evidence="2">Belongs to the SusD family.</text>
</comment>
<dbReference type="Pfam" id="PF14322">
    <property type="entry name" value="SusD-like_3"/>
    <property type="match status" value="1"/>
</dbReference>
<keyword evidence="3 6" id="KW-0732">Signal</keyword>
<dbReference type="PROSITE" id="PS51257">
    <property type="entry name" value="PROKAR_LIPOPROTEIN"/>
    <property type="match status" value="1"/>
</dbReference>
<feature type="domain" description="SusD-like N-terminal" evidence="8">
    <location>
        <begin position="74"/>
        <end position="153"/>
    </location>
</feature>
<dbReference type="GO" id="GO:0009279">
    <property type="term" value="C:cell outer membrane"/>
    <property type="evidence" value="ECO:0007669"/>
    <property type="project" value="UniProtKB-SubCell"/>
</dbReference>
<feature type="signal peptide" evidence="6">
    <location>
        <begin position="1"/>
        <end position="20"/>
    </location>
</feature>
<evidence type="ECO:0000256" key="4">
    <source>
        <dbReference type="ARBA" id="ARBA00023136"/>
    </source>
</evidence>
<dbReference type="RefSeq" id="WP_028726615.1">
    <property type="nucleotide sequence ID" value="NZ_AUAE01000009.1"/>
</dbReference>
<evidence type="ECO:0000259" key="8">
    <source>
        <dbReference type="Pfam" id="PF14322"/>
    </source>
</evidence>